<dbReference type="SUPFAM" id="SSF50370">
    <property type="entry name" value="Ricin B-like lectins"/>
    <property type="match status" value="1"/>
</dbReference>
<dbReference type="SMART" id="SM00458">
    <property type="entry name" value="RICIN"/>
    <property type="match status" value="1"/>
</dbReference>
<evidence type="ECO:0000256" key="1">
    <source>
        <dbReference type="SAM" id="Phobius"/>
    </source>
</evidence>
<dbReference type="Gene3D" id="2.80.10.50">
    <property type="match status" value="1"/>
</dbReference>
<keyword evidence="1" id="KW-0812">Transmembrane</keyword>
<evidence type="ECO:0000313" key="3">
    <source>
        <dbReference type="EMBL" id="CAK8987204.1"/>
    </source>
</evidence>
<evidence type="ECO:0000313" key="4">
    <source>
        <dbReference type="Proteomes" id="UP001642464"/>
    </source>
</evidence>
<dbReference type="InterPro" id="IPR035992">
    <property type="entry name" value="Ricin_B-like_lectins"/>
</dbReference>
<keyword evidence="1" id="KW-1133">Transmembrane helix</keyword>
<dbReference type="InterPro" id="IPR000772">
    <property type="entry name" value="Ricin_B_lectin"/>
</dbReference>
<keyword evidence="4" id="KW-1185">Reference proteome</keyword>
<dbReference type="Pfam" id="PF00652">
    <property type="entry name" value="Ricin_B_lectin"/>
    <property type="match status" value="1"/>
</dbReference>
<name>A0ABP0HCZ9_9DINO</name>
<organism evidence="3 4">
    <name type="scientific">Durusdinium trenchii</name>
    <dbReference type="NCBI Taxonomy" id="1381693"/>
    <lineage>
        <taxon>Eukaryota</taxon>
        <taxon>Sar</taxon>
        <taxon>Alveolata</taxon>
        <taxon>Dinophyceae</taxon>
        <taxon>Suessiales</taxon>
        <taxon>Symbiodiniaceae</taxon>
        <taxon>Durusdinium</taxon>
    </lineage>
</organism>
<reference evidence="3 4" key="1">
    <citation type="submission" date="2024-02" db="EMBL/GenBank/DDBJ databases">
        <authorList>
            <person name="Chen Y."/>
            <person name="Shah S."/>
            <person name="Dougan E. K."/>
            <person name="Thang M."/>
            <person name="Chan C."/>
        </authorList>
    </citation>
    <scope>NUCLEOTIDE SEQUENCE [LARGE SCALE GENOMIC DNA]</scope>
</reference>
<comment type="caution">
    <text evidence="3">The sequence shown here is derived from an EMBL/GenBank/DDBJ whole genome shotgun (WGS) entry which is preliminary data.</text>
</comment>
<sequence>MALRPPPGILLWYGTVYLVYTETVQDLLLNAVALKFVLEVAELLFEAFAPRRSRSFIGNLRPLNLELAGASHTDCLMPVIYLAALVGFMAVAVYVLMLPSLEARETTWEGLCGGNKNFAVATDGLGRLHWSITNPFTELDESDSDTYVHRATESLIRNLDVNPYSPMTIYDPSFDHLRNVVQEQTVIEAGASRNCADADSDAGPDYWSNMGVGILRMACHNDQINQCADVKPYCRNVSLGGLRSRQWCPETCGCSDILSGLLLDRVQNGCPATCVQKLRGDANTVQCADAPLNFTQVYARGAQILFTQKGYNSPQLAALAKKMETQGCPAIAHGDVAGKDLCVGNSVLLTTIYFRSVKYVCPVACGCDGSGLPGQKRDLATVSSVESGFRLSGDLVASRLGWLNDTKFAPHGNSGNGAPVFLSEEGAVYLYHGPCEAGGSGIRWFLSPTLCNPGYYMAYITSQDPTRPPQNGDWFMDCRSAGWKRPALLFSPIIQAAVPGNIFDRVNKTIQLTSDLCEARENLVNDVFQLQGETENGAPLFRSLKGNYLYHGPRCGIGHTGKRWIISPLLCSGGFSLAFYETEDGQAPPLDDVWNVNCGRLGWKRMALDFNVVPLIGRIRTDGGFCLQAWQMRALLQPCNTDEAQLWIYNETSGQLKDRNGYCLEATAVPMLGQAIGTPVNVGLCDVALSIQQWEYFATTKQVKLKETEFCLDAAQPDTVGGRVQVFACHIGNGNQVWTFSEHL</sequence>
<evidence type="ECO:0000259" key="2">
    <source>
        <dbReference type="SMART" id="SM00458"/>
    </source>
</evidence>
<dbReference type="EMBL" id="CAXAMM010000381">
    <property type="protein sequence ID" value="CAK8987204.1"/>
    <property type="molecule type" value="Genomic_DNA"/>
</dbReference>
<proteinExistence type="predicted"/>
<feature type="transmembrane region" description="Helical" evidence="1">
    <location>
        <begin position="79"/>
        <end position="97"/>
    </location>
</feature>
<feature type="domain" description="Ricin B lectin" evidence="2">
    <location>
        <begin position="613"/>
        <end position="741"/>
    </location>
</feature>
<accession>A0ABP0HCZ9</accession>
<gene>
    <name evidence="3" type="ORF">SCF082_LOCUS875</name>
</gene>
<dbReference type="Proteomes" id="UP001642464">
    <property type="component" value="Unassembled WGS sequence"/>
</dbReference>
<dbReference type="PROSITE" id="PS50231">
    <property type="entry name" value="RICIN_B_LECTIN"/>
    <property type="match status" value="1"/>
</dbReference>
<protein>
    <recommendedName>
        <fullName evidence="2">Ricin B lectin domain-containing protein</fullName>
    </recommendedName>
</protein>
<keyword evidence="1" id="KW-0472">Membrane</keyword>